<comment type="caution">
    <text evidence="1">The sequence shown here is derived from an EMBL/GenBank/DDBJ whole genome shotgun (WGS) entry which is preliminary data.</text>
</comment>
<sequence length="86" mass="10256">MIFLLLSSLMRFEVYIPITRCDLFFHILLRAAISSVDWVKMLNSFYHGHLFLEYFSIHRVIHSSSSDYLLFEIFFLSLSRVIISTF</sequence>
<reference evidence="1 2" key="1">
    <citation type="journal article" date="2020" name="IScience">
        <title>Genome Sequencing of the Endangered Kingdonia uniflora (Circaeasteraceae, Ranunculales) Reveals Potential Mechanisms of Evolutionary Specialization.</title>
        <authorList>
            <person name="Sun Y."/>
            <person name="Deng T."/>
            <person name="Zhang A."/>
            <person name="Moore M.J."/>
            <person name="Landis J.B."/>
            <person name="Lin N."/>
            <person name="Zhang H."/>
            <person name="Zhang X."/>
            <person name="Huang J."/>
            <person name="Zhang X."/>
            <person name="Sun H."/>
            <person name="Wang H."/>
        </authorList>
    </citation>
    <scope>NUCLEOTIDE SEQUENCE [LARGE SCALE GENOMIC DNA]</scope>
    <source>
        <strain evidence="1">TB1705</strain>
        <tissue evidence="1">Leaf</tissue>
    </source>
</reference>
<accession>A0A7J7MB24</accession>
<evidence type="ECO:0000313" key="1">
    <source>
        <dbReference type="EMBL" id="KAF6152059.1"/>
    </source>
</evidence>
<organism evidence="1 2">
    <name type="scientific">Kingdonia uniflora</name>
    <dbReference type="NCBI Taxonomy" id="39325"/>
    <lineage>
        <taxon>Eukaryota</taxon>
        <taxon>Viridiplantae</taxon>
        <taxon>Streptophyta</taxon>
        <taxon>Embryophyta</taxon>
        <taxon>Tracheophyta</taxon>
        <taxon>Spermatophyta</taxon>
        <taxon>Magnoliopsida</taxon>
        <taxon>Ranunculales</taxon>
        <taxon>Circaeasteraceae</taxon>
        <taxon>Kingdonia</taxon>
    </lineage>
</organism>
<keyword evidence="2" id="KW-1185">Reference proteome</keyword>
<evidence type="ECO:0000313" key="2">
    <source>
        <dbReference type="Proteomes" id="UP000541444"/>
    </source>
</evidence>
<protein>
    <submittedName>
        <fullName evidence="1">Uncharacterized protein</fullName>
    </submittedName>
</protein>
<proteinExistence type="predicted"/>
<dbReference type="EMBL" id="JACGCM010001655">
    <property type="protein sequence ID" value="KAF6152059.1"/>
    <property type="molecule type" value="Genomic_DNA"/>
</dbReference>
<dbReference type="AlphaFoldDB" id="A0A7J7MB24"/>
<feature type="non-terminal residue" evidence="1">
    <location>
        <position position="86"/>
    </location>
</feature>
<name>A0A7J7MB24_9MAGN</name>
<gene>
    <name evidence="1" type="ORF">GIB67_031381</name>
</gene>
<dbReference type="Proteomes" id="UP000541444">
    <property type="component" value="Unassembled WGS sequence"/>
</dbReference>